<name>A0A0E9WNV2_ANGAN</name>
<protein>
    <submittedName>
        <fullName evidence="1">Uncharacterized protein</fullName>
    </submittedName>
</protein>
<dbReference type="EMBL" id="GBXM01016611">
    <property type="protein sequence ID" value="JAH91966.1"/>
    <property type="molecule type" value="Transcribed_RNA"/>
</dbReference>
<dbReference type="AlphaFoldDB" id="A0A0E9WNV2"/>
<reference evidence="1" key="2">
    <citation type="journal article" date="2015" name="Fish Shellfish Immunol.">
        <title>Early steps in the European eel (Anguilla anguilla)-Vibrio vulnificus interaction in the gills: Role of the RtxA13 toxin.</title>
        <authorList>
            <person name="Callol A."/>
            <person name="Pajuelo D."/>
            <person name="Ebbesson L."/>
            <person name="Teles M."/>
            <person name="MacKenzie S."/>
            <person name="Amaro C."/>
        </authorList>
    </citation>
    <scope>NUCLEOTIDE SEQUENCE</scope>
</reference>
<evidence type="ECO:0000313" key="1">
    <source>
        <dbReference type="EMBL" id="JAH91966.1"/>
    </source>
</evidence>
<organism evidence="1">
    <name type="scientific">Anguilla anguilla</name>
    <name type="common">European freshwater eel</name>
    <name type="synonym">Muraena anguilla</name>
    <dbReference type="NCBI Taxonomy" id="7936"/>
    <lineage>
        <taxon>Eukaryota</taxon>
        <taxon>Metazoa</taxon>
        <taxon>Chordata</taxon>
        <taxon>Craniata</taxon>
        <taxon>Vertebrata</taxon>
        <taxon>Euteleostomi</taxon>
        <taxon>Actinopterygii</taxon>
        <taxon>Neopterygii</taxon>
        <taxon>Teleostei</taxon>
        <taxon>Anguilliformes</taxon>
        <taxon>Anguillidae</taxon>
        <taxon>Anguilla</taxon>
    </lineage>
</organism>
<reference evidence="1" key="1">
    <citation type="submission" date="2014-11" db="EMBL/GenBank/DDBJ databases">
        <authorList>
            <person name="Amaro Gonzalez C."/>
        </authorList>
    </citation>
    <scope>NUCLEOTIDE SEQUENCE</scope>
</reference>
<accession>A0A0E9WNV2</accession>
<proteinExistence type="predicted"/>
<sequence length="83" mass="9703">MDDSTDRQPYMLLDSKSTGKEQIQPYINAFFKKYHNYCTEALICSCRTMINALKVVNHYFKTLFLLLHYSRLAKGYVPAIECV</sequence>